<dbReference type="RefSeq" id="WP_051738155.1">
    <property type="nucleotide sequence ID" value="NZ_BAAAUZ010000064.1"/>
</dbReference>
<name>A0A9W6L5E1_9PSEU</name>
<organism evidence="1 2">
    <name type="scientific">Pseudonocardia halophobica</name>
    <dbReference type="NCBI Taxonomy" id="29401"/>
    <lineage>
        <taxon>Bacteria</taxon>
        <taxon>Bacillati</taxon>
        <taxon>Actinomycetota</taxon>
        <taxon>Actinomycetes</taxon>
        <taxon>Pseudonocardiales</taxon>
        <taxon>Pseudonocardiaceae</taxon>
        <taxon>Pseudonocardia</taxon>
    </lineage>
</organism>
<reference evidence="1" key="2">
    <citation type="submission" date="2023-01" db="EMBL/GenBank/DDBJ databases">
        <authorList>
            <person name="Sun Q."/>
            <person name="Evtushenko L."/>
        </authorList>
    </citation>
    <scope>NUCLEOTIDE SEQUENCE</scope>
    <source>
        <strain evidence="1">VKM Ac-1069</strain>
    </source>
</reference>
<reference evidence="1" key="1">
    <citation type="journal article" date="2014" name="Int. J. Syst. Evol. Microbiol.">
        <title>Complete genome sequence of Corynebacterium casei LMG S-19264T (=DSM 44701T), isolated from a smear-ripened cheese.</title>
        <authorList>
            <consortium name="US DOE Joint Genome Institute (JGI-PGF)"/>
            <person name="Walter F."/>
            <person name="Albersmeier A."/>
            <person name="Kalinowski J."/>
            <person name="Ruckert C."/>
        </authorList>
    </citation>
    <scope>NUCLEOTIDE SEQUENCE</scope>
    <source>
        <strain evidence="1">VKM Ac-1069</strain>
    </source>
</reference>
<sequence length="181" mass="18406">MRNAVAVGTAGALALVLAAAAAAAWLVGGRAFEAGAPTDAPAAVPATGAGPATVELSLDTLSHPQHLAVRERLQAYFDAVNAHDHAAWAATVTPERAATQPAETWLAGIRSTQDGTIRVDRIEDIPDGVLALVRFTSTQDVADAPADLRVGRICWRSALPMTGAALAIGAGAPGSTLSRPC</sequence>
<dbReference type="AlphaFoldDB" id="A0A9W6L5E1"/>
<accession>A0A9W6L5E1</accession>
<evidence type="ECO:0000313" key="1">
    <source>
        <dbReference type="EMBL" id="GLL13967.1"/>
    </source>
</evidence>
<dbReference type="Proteomes" id="UP001143463">
    <property type="component" value="Unassembled WGS sequence"/>
</dbReference>
<comment type="caution">
    <text evidence="1">The sequence shown here is derived from an EMBL/GenBank/DDBJ whole genome shotgun (WGS) entry which is preliminary data.</text>
</comment>
<protein>
    <submittedName>
        <fullName evidence="1">Uncharacterized protein</fullName>
    </submittedName>
</protein>
<gene>
    <name evidence="1" type="ORF">GCM10017577_51120</name>
</gene>
<proteinExistence type="predicted"/>
<dbReference type="InterPro" id="IPR032710">
    <property type="entry name" value="NTF2-like_dom_sf"/>
</dbReference>
<dbReference type="SUPFAM" id="SSF54427">
    <property type="entry name" value="NTF2-like"/>
    <property type="match status" value="1"/>
</dbReference>
<dbReference type="EMBL" id="BSFQ01000027">
    <property type="protein sequence ID" value="GLL13967.1"/>
    <property type="molecule type" value="Genomic_DNA"/>
</dbReference>
<keyword evidence="2" id="KW-1185">Reference proteome</keyword>
<evidence type="ECO:0000313" key="2">
    <source>
        <dbReference type="Proteomes" id="UP001143463"/>
    </source>
</evidence>